<feature type="region of interest" description="Disordered" evidence="1">
    <location>
        <begin position="243"/>
        <end position="385"/>
    </location>
</feature>
<feature type="compositionally biased region" description="Low complexity" evidence="1">
    <location>
        <begin position="364"/>
        <end position="381"/>
    </location>
</feature>
<sequence>MSFRGFTPINTPDSLQRTSGRPPPDPPESPSLRKNRPESSSLRKNRPQSPILRKNTLREKKELSKAATLTPGINPSYLKLREEHGQEQALDILINRQVTVEAKCTVAMEILNVVQNVTEEIGGVEEAMWERVIEKNQLWGPMGGKEQVKEIMEYESQAGVRIAQRKEEGGRKRRARETLGQIWGDGWEERFDPDHKKLQQASEHTLQNLAARAREGWRIEVVKRSVDDAFKARIKDRRQGLTARPGFIRKDTEDGAKSLKRAETESGKRKEDVTLEDLELFLPGRLTNREPSPPSEELLLRSPRHSSPQREPEETRHSSPQQEPEEAHPSSRDHSPPRPEQKELHLPGPQPNQEEPRLPEPGESRPSSSSLSPCPSSHSGSVIIIDNREAHPGMTAVWDFDRRCFFYAVPGEPRKVDADGAMALVSQGYAVEQFGLDEVLPKGEPENEPPGPVPGEVLPQSKPARRRRKARTSPSGVRRSGRISKRPGKGSSAV</sequence>
<evidence type="ECO:0000313" key="3">
    <source>
        <dbReference type="Proteomes" id="UP001447188"/>
    </source>
</evidence>
<feature type="compositionally biased region" description="Basic residues" evidence="1">
    <location>
        <begin position="479"/>
        <end position="488"/>
    </location>
</feature>
<feature type="compositionally biased region" description="Basic and acidic residues" evidence="1">
    <location>
        <begin position="354"/>
        <end position="363"/>
    </location>
</feature>
<proteinExistence type="predicted"/>
<feature type="compositionally biased region" description="Basic and acidic residues" evidence="1">
    <location>
        <begin position="248"/>
        <end position="273"/>
    </location>
</feature>
<feature type="compositionally biased region" description="Polar residues" evidence="1">
    <location>
        <begin position="8"/>
        <end position="19"/>
    </location>
</feature>
<accession>A0ABR3G5B4</accession>
<reference evidence="2 3" key="1">
    <citation type="submission" date="2024-02" db="EMBL/GenBank/DDBJ databases">
        <title>Discinaceae phylogenomics.</title>
        <authorList>
            <person name="Dirks A.C."/>
            <person name="James T.Y."/>
        </authorList>
    </citation>
    <scope>NUCLEOTIDE SEQUENCE [LARGE SCALE GENOMIC DNA]</scope>
    <source>
        <strain evidence="2 3">ACD0624</strain>
    </source>
</reference>
<organism evidence="2 3">
    <name type="scientific">Discina gigas</name>
    <dbReference type="NCBI Taxonomy" id="1032678"/>
    <lineage>
        <taxon>Eukaryota</taxon>
        <taxon>Fungi</taxon>
        <taxon>Dikarya</taxon>
        <taxon>Ascomycota</taxon>
        <taxon>Pezizomycotina</taxon>
        <taxon>Pezizomycetes</taxon>
        <taxon>Pezizales</taxon>
        <taxon>Discinaceae</taxon>
        <taxon>Discina</taxon>
    </lineage>
</organism>
<feature type="compositionally biased region" description="Basic and acidic residues" evidence="1">
    <location>
        <begin position="308"/>
        <end position="317"/>
    </location>
</feature>
<dbReference type="EMBL" id="JBBBZM010000308">
    <property type="protein sequence ID" value="KAL0631053.1"/>
    <property type="molecule type" value="Genomic_DNA"/>
</dbReference>
<evidence type="ECO:0000313" key="2">
    <source>
        <dbReference type="EMBL" id="KAL0631053.1"/>
    </source>
</evidence>
<name>A0ABR3G5B4_9PEZI</name>
<protein>
    <submittedName>
        <fullName evidence="2">Uncharacterized protein</fullName>
    </submittedName>
</protein>
<gene>
    <name evidence="2" type="ORF">Q9L58_010092</name>
</gene>
<keyword evidence="3" id="KW-1185">Reference proteome</keyword>
<dbReference type="Proteomes" id="UP001447188">
    <property type="component" value="Unassembled WGS sequence"/>
</dbReference>
<feature type="compositionally biased region" description="Basic and acidic residues" evidence="1">
    <location>
        <begin position="325"/>
        <end position="345"/>
    </location>
</feature>
<evidence type="ECO:0000256" key="1">
    <source>
        <dbReference type="SAM" id="MobiDB-lite"/>
    </source>
</evidence>
<feature type="region of interest" description="Disordered" evidence="1">
    <location>
        <begin position="1"/>
        <end position="50"/>
    </location>
</feature>
<feature type="region of interest" description="Disordered" evidence="1">
    <location>
        <begin position="440"/>
        <end position="494"/>
    </location>
</feature>
<comment type="caution">
    <text evidence="2">The sequence shown here is derived from an EMBL/GenBank/DDBJ whole genome shotgun (WGS) entry which is preliminary data.</text>
</comment>